<organism evidence="1">
    <name type="scientific">Anguilla anguilla</name>
    <name type="common">European freshwater eel</name>
    <name type="synonym">Muraena anguilla</name>
    <dbReference type="NCBI Taxonomy" id="7936"/>
    <lineage>
        <taxon>Eukaryota</taxon>
        <taxon>Metazoa</taxon>
        <taxon>Chordata</taxon>
        <taxon>Craniata</taxon>
        <taxon>Vertebrata</taxon>
        <taxon>Euteleostomi</taxon>
        <taxon>Actinopterygii</taxon>
        <taxon>Neopterygii</taxon>
        <taxon>Teleostei</taxon>
        <taxon>Anguilliformes</taxon>
        <taxon>Anguillidae</taxon>
        <taxon>Anguilla</taxon>
    </lineage>
</organism>
<proteinExistence type="predicted"/>
<name>A0A0E9WEN7_ANGAN</name>
<dbReference type="AlphaFoldDB" id="A0A0E9WEN7"/>
<sequence length="116" mass="13310">MLVGPLHREANEEGHPPVFPSTQLAFVHWIDLNFYIWVRCVCKNLLSLHHAVCSEEKVLDFPMLPCFTFPQATRLCASKLLYICTADQTTVAMPLSQVEMDHRFLGMPNRSHLMPE</sequence>
<reference evidence="1" key="1">
    <citation type="submission" date="2014-11" db="EMBL/GenBank/DDBJ databases">
        <authorList>
            <person name="Amaro Gonzalez C."/>
        </authorList>
    </citation>
    <scope>NUCLEOTIDE SEQUENCE</scope>
</reference>
<reference evidence="1" key="2">
    <citation type="journal article" date="2015" name="Fish Shellfish Immunol.">
        <title>Early steps in the European eel (Anguilla anguilla)-Vibrio vulnificus interaction in the gills: Role of the RtxA13 toxin.</title>
        <authorList>
            <person name="Callol A."/>
            <person name="Pajuelo D."/>
            <person name="Ebbesson L."/>
            <person name="Teles M."/>
            <person name="MacKenzie S."/>
            <person name="Amaro C."/>
        </authorList>
    </citation>
    <scope>NUCLEOTIDE SEQUENCE</scope>
</reference>
<evidence type="ECO:0000313" key="1">
    <source>
        <dbReference type="EMBL" id="JAH88849.1"/>
    </source>
</evidence>
<protein>
    <submittedName>
        <fullName evidence="1">Uncharacterized protein</fullName>
    </submittedName>
</protein>
<accession>A0A0E9WEN7</accession>
<dbReference type="EMBL" id="GBXM01019728">
    <property type="protein sequence ID" value="JAH88849.1"/>
    <property type="molecule type" value="Transcribed_RNA"/>
</dbReference>